<name>A0ABR2DVU5_9ROSI</name>
<dbReference type="Proteomes" id="UP001472677">
    <property type="component" value="Unassembled WGS sequence"/>
</dbReference>
<sequence length="70" mass="7777">MEGAVKVWHVGGDENGELNGEFVRVRKKVMGFRGGLCVWLVSVNGKELVLREPNSALQSSKPIYFLAEED</sequence>
<reference evidence="1 2" key="1">
    <citation type="journal article" date="2024" name="G3 (Bethesda)">
        <title>Genome assembly of Hibiscus sabdariffa L. provides insights into metabolisms of medicinal natural products.</title>
        <authorList>
            <person name="Kim T."/>
        </authorList>
    </citation>
    <scope>NUCLEOTIDE SEQUENCE [LARGE SCALE GENOMIC DNA]</scope>
    <source>
        <strain evidence="1">TK-2024</strain>
        <tissue evidence="1">Old leaves</tissue>
    </source>
</reference>
<proteinExistence type="predicted"/>
<dbReference type="EMBL" id="JBBPBM010000023">
    <property type="protein sequence ID" value="KAK8546662.1"/>
    <property type="molecule type" value="Genomic_DNA"/>
</dbReference>
<evidence type="ECO:0000313" key="2">
    <source>
        <dbReference type="Proteomes" id="UP001472677"/>
    </source>
</evidence>
<protein>
    <submittedName>
        <fullName evidence="1">Uncharacterized protein</fullName>
    </submittedName>
</protein>
<comment type="caution">
    <text evidence="1">The sequence shown here is derived from an EMBL/GenBank/DDBJ whole genome shotgun (WGS) entry which is preliminary data.</text>
</comment>
<evidence type="ECO:0000313" key="1">
    <source>
        <dbReference type="EMBL" id="KAK8546662.1"/>
    </source>
</evidence>
<gene>
    <name evidence="1" type="ORF">V6N12_027438</name>
</gene>
<keyword evidence="2" id="KW-1185">Reference proteome</keyword>
<accession>A0ABR2DVU5</accession>
<organism evidence="1 2">
    <name type="scientific">Hibiscus sabdariffa</name>
    <name type="common">roselle</name>
    <dbReference type="NCBI Taxonomy" id="183260"/>
    <lineage>
        <taxon>Eukaryota</taxon>
        <taxon>Viridiplantae</taxon>
        <taxon>Streptophyta</taxon>
        <taxon>Embryophyta</taxon>
        <taxon>Tracheophyta</taxon>
        <taxon>Spermatophyta</taxon>
        <taxon>Magnoliopsida</taxon>
        <taxon>eudicotyledons</taxon>
        <taxon>Gunneridae</taxon>
        <taxon>Pentapetalae</taxon>
        <taxon>rosids</taxon>
        <taxon>malvids</taxon>
        <taxon>Malvales</taxon>
        <taxon>Malvaceae</taxon>
        <taxon>Malvoideae</taxon>
        <taxon>Hibiscus</taxon>
    </lineage>
</organism>